<reference evidence="2" key="1">
    <citation type="submission" date="2023-03" db="EMBL/GenBank/DDBJ databases">
        <title>Massive genome expansion in bonnet fungi (Mycena s.s.) driven by repeated elements and novel gene families across ecological guilds.</title>
        <authorList>
            <consortium name="Lawrence Berkeley National Laboratory"/>
            <person name="Harder C.B."/>
            <person name="Miyauchi S."/>
            <person name="Viragh M."/>
            <person name="Kuo A."/>
            <person name="Thoen E."/>
            <person name="Andreopoulos B."/>
            <person name="Lu D."/>
            <person name="Skrede I."/>
            <person name="Drula E."/>
            <person name="Henrissat B."/>
            <person name="Morin E."/>
            <person name="Kohler A."/>
            <person name="Barry K."/>
            <person name="LaButti K."/>
            <person name="Morin E."/>
            <person name="Salamov A."/>
            <person name="Lipzen A."/>
            <person name="Mereny Z."/>
            <person name="Hegedus B."/>
            <person name="Baldrian P."/>
            <person name="Stursova M."/>
            <person name="Weitz H."/>
            <person name="Taylor A."/>
            <person name="Grigoriev I.V."/>
            <person name="Nagy L.G."/>
            <person name="Martin F."/>
            <person name="Kauserud H."/>
        </authorList>
    </citation>
    <scope>NUCLEOTIDE SEQUENCE</scope>
    <source>
        <strain evidence="2">CBHHK188m</strain>
    </source>
</reference>
<name>A0AAD7HPQ5_9AGAR</name>
<proteinExistence type="predicted"/>
<protein>
    <submittedName>
        <fullName evidence="2">Uncharacterized protein</fullName>
    </submittedName>
</protein>
<feature type="region of interest" description="Disordered" evidence="1">
    <location>
        <begin position="115"/>
        <end position="144"/>
    </location>
</feature>
<evidence type="ECO:0000256" key="1">
    <source>
        <dbReference type="SAM" id="MobiDB-lite"/>
    </source>
</evidence>
<keyword evidence="3" id="KW-1185">Reference proteome</keyword>
<dbReference type="Proteomes" id="UP001215280">
    <property type="component" value="Unassembled WGS sequence"/>
</dbReference>
<comment type="caution">
    <text evidence="2">The sequence shown here is derived from an EMBL/GenBank/DDBJ whole genome shotgun (WGS) entry which is preliminary data.</text>
</comment>
<evidence type="ECO:0000313" key="2">
    <source>
        <dbReference type="EMBL" id="KAJ7724746.1"/>
    </source>
</evidence>
<dbReference type="AlphaFoldDB" id="A0AAD7HPQ5"/>
<organism evidence="2 3">
    <name type="scientific">Mycena maculata</name>
    <dbReference type="NCBI Taxonomy" id="230809"/>
    <lineage>
        <taxon>Eukaryota</taxon>
        <taxon>Fungi</taxon>
        <taxon>Dikarya</taxon>
        <taxon>Basidiomycota</taxon>
        <taxon>Agaricomycotina</taxon>
        <taxon>Agaricomycetes</taxon>
        <taxon>Agaricomycetidae</taxon>
        <taxon>Agaricales</taxon>
        <taxon>Marasmiineae</taxon>
        <taxon>Mycenaceae</taxon>
        <taxon>Mycena</taxon>
    </lineage>
</organism>
<evidence type="ECO:0000313" key="3">
    <source>
        <dbReference type="Proteomes" id="UP001215280"/>
    </source>
</evidence>
<accession>A0AAD7HPQ5</accession>
<feature type="compositionally biased region" description="Basic and acidic residues" evidence="1">
    <location>
        <begin position="115"/>
        <end position="130"/>
    </location>
</feature>
<dbReference type="EMBL" id="JARJLG010000235">
    <property type="protein sequence ID" value="KAJ7724746.1"/>
    <property type="molecule type" value="Genomic_DNA"/>
</dbReference>
<sequence>MLLHFEPHYLFAKRRVAVLKTPNIVLGMDDIPARHDRDLRNNIEYPDRERYTLQWLESSEELRDRLPNNYDATSKHYCEVVGTCGGAPGDIKSPQYPSSHCPHSSCNGAHLSERRAQLGDSKRGSARSEDSLVDNAGEPTEQPVDADQVIMLFWPNTPAACERCGRVTEECASRMESWRRSVVA</sequence>
<gene>
    <name evidence="2" type="ORF">DFH07DRAFT_783217</name>
</gene>